<evidence type="ECO:0000313" key="1">
    <source>
        <dbReference type="EMBL" id="CAH6722222.1"/>
    </source>
</evidence>
<gene>
    <name evidence="1" type="ORF">CLIB1444_08S04610</name>
</gene>
<keyword evidence="2" id="KW-1185">Reference proteome</keyword>
<sequence>MSFSKKTRFSDLINWRIKVHTIDNRYFVGTLLSFDGHMNVILGDCEERRIPNKQLNANSKDERNTKELRRNLGLIILRGGQIIDVTVEGPGPSDPSSRVRRPIKQPVAPSKSKSATSNKERNPTSRPFYRPPK</sequence>
<comment type="caution">
    <text evidence="1">The sequence shown here is derived from an EMBL/GenBank/DDBJ whole genome shotgun (WGS) entry which is preliminary data.</text>
</comment>
<evidence type="ECO:0000313" key="2">
    <source>
        <dbReference type="Proteomes" id="UP001152531"/>
    </source>
</evidence>
<reference evidence="1" key="1">
    <citation type="submission" date="2022-06" db="EMBL/GenBank/DDBJ databases">
        <authorList>
            <person name="Legras J.-L."/>
            <person name="Devillers H."/>
            <person name="Grondin C."/>
        </authorList>
    </citation>
    <scope>NUCLEOTIDE SEQUENCE</scope>
    <source>
        <strain evidence="1">CLIB 1444</strain>
    </source>
</reference>
<protein>
    <submittedName>
        <fullName evidence="1">Small nuclear ribonucleoprotein-associated protein B</fullName>
    </submittedName>
</protein>
<dbReference type="Proteomes" id="UP001152531">
    <property type="component" value="Unassembled WGS sequence"/>
</dbReference>
<keyword evidence="1" id="KW-0687">Ribonucleoprotein</keyword>
<accession>A0ACA9YAX9</accession>
<organism evidence="1 2">
    <name type="scientific">[Candida] jaroonii</name>
    <dbReference type="NCBI Taxonomy" id="467808"/>
    <lineage>
        <taxon>Eukaryota</taxon>
        <taxon>Fungi</taxon>
        <taxon>Dikarya</taxon>
        <taxon>Ascomycota</taxon>
        <taxon>Saccharomycotina</taxon>
        <taxon>Pichiomycetes</taxon>
        <taxon>Debaryomycetaceae</taxon>
        <taxon>Yamadazyma</taxon>
    </lineage>
</organism>
<dbReference type="EMBL" id="CALSDN010000008">
    <property type="protein sequence ID" value="CAH6722222.1"/>
    <property type="molecule type" value="Genomic_DNA"/>
</dbReference>
<proteinExistence type="predicted"/>
<name>A0ACA9YAX9_9ASCO</name>